<gene>
    <name evidence="3" type="ORF">AFM16_13235</name>
</gene>
<evidence type="ECO:0000313" key="3">
    <source>
        <dbReference type="EMBL" id="OOQ51929.1"/>
    </source>
</evidence>
<feature type="region of interest" description="Disordered" evidence="1">
    <location>
        <begin position="71"/>
        <end position="108"/>
    </location>
</feature>
<dbReference type="EMBL" id="LHQL01000008">
    <property type="protein sequence ID" value="OOQ51929.1"/>
    <property type="molecule type" value="Genomic_DNA"/>
</dbReference>
<protein>
    <submittedName>
        <fullName evidence="3">Uncharacterized protein</fullName>
    </submittedName>
</protein>
<evidence type="ECO:0000313" key="4">
    <source>
        <dbReference type="Proteomes" id="UP000190306"/>
    </source>
</evidence>
<keyword evidence="4" id="KW-1185">Reference proteome</keyword>
<keyword evidence="2" id="KW-0812">Transmembrane</keyword>
<keyword evidence="2" id="KW-0472">Membrane</keyword>
<name>A0ABX3LNE5_STRAT</name>
<dbReference type="Proteomes" id="UP000190306">
    <property type="component" value="Chromosome"/>
</dbReference>
<comment type="caution">
    <text evidence="3">The sequence shown here is derived from an EMBL/GenBank/DDBJ whole genome shotgun (WGS) entry which is preliminary data.</text>
</comment>
<feature type="transmembrane region" description="Helical" evidence="2">
    <location>
        <begin position="46"/>
        <end position="67"/>
    </location>
</feature>
<accession>A0ABX3LNE5</accession>
<keyword evidence="2" id="KW-1133">Transmembrane helix</keyword>
<reference evidence="3 4" key="1">
    <citation type="submission" date="2015-07" db="EMBL/GenBank/DDBJ databases">
        <title>Draft Genome Sequence of Streptomyces antibioticus, IMRU 3720 reveals insights in the evolution of actinomycin biosynthetic gene clusters in Streptomyces.</title>
        <authorList>
            <person name="Crnovcic I."/>
            <person name="Ruckert C."/>
            <person name="Kalinowksi J."/>
            <person name="Keller U."/>
        </authorList>
    </citation>
    <scope>NUCLEOTIDE SEQUENCE [LARGE SCALE GENOMIC DNA]</scope>
    <source>
        <strain evidence="3 4">DSM 41481</strain>
    </source>
</reference>
<organism evidence="3 4">
    <name type="scientific">Streptomyces antibioticus</name>
    <dbReference type="NCBI Taxonomy" id="1890"/>
    <lineage>
        <taxon>Bacteria</taxon>
        <taxon>Bacillati</taxon>
        <taxon>Actinomycetota</taxon>
        <taxon>Actinomycetes</taxon>
        <taxon>Kitasatosporales</taxon>
        <taxon>Streptomycetaceae</taxon>
        <taxon>Streptomyces</taxon>
    </lineage>
</organism>
<proteinExistence type="predicted"/>
<feature type="compositionally biased region" description="Low complexity" evidence="1">
    <location>
        <begin position="71"/>
        <end position="105"/>
    </location>
</feature>
<dbReference type="RefSeq" id="WP_078633437.1">
    <property type="nucleotide sequence ID" value="NZ_CM007717.1"/>
</dbReference>
<evidence type="ECO:0000256" key="2">
    <source>
        <dbReference type="SAM" id="Phobius"/>
    </source>
</evidence>
<sequence length="302" mass="31628">MNGREDERFEERLRELLSEDAETVRPAPAPYPAIRRRGLAERRRRVAAVGAALVTLAVVPAGAYALAGAGTDRGADTAAPKPSVSAPRTPAASPAPAGPGRPATPGQLVDGITFEQAADGLAKCLKAERTTLGGHRDLLGAPEDYRIVLAIPKTGDSNSPGDGLYVVGVRERQTDSRVICTLEDGVASGINVSSSDANGPDVGKVVPDINGGKLYRQSVLDDGNWKLPFRWGAIGTVEPSVAEVTVSYGGGPAVPAALDHGWFVATGTLDHQVTLAPRVRGYDEAGTLVYDSDTDPTYQRQL</sequence>
<evidence type="ECO:0000256" key="1">
    <source>
        <dbReference type="SAM" id="MobiDB-lite"/>
    </source>
</evidence>